<dbReference type="InterPro" id="IPR042099">
    <property type="entry name" value="ANL_N_sf"/>
</dbReference>
<dbReference type="Gene3D" id="3.40.50.12780">
    <property type="entry name" value="N-terminal domain of ligase-like"/>
    <property type="match status" value="1"/>
</dbReference>
<dbReference type="GO" id="GO:0004467">
    <property type="term" value="F:long-chain fatty acid-CoA ligase activity"/>
    <property type="evidence" value="ECO:0007669"/>
    <property type="project" value="UniProtKB-EC"/>
</dbReference>
<keyword evidence="5" id="KW-0436">Ligase</keyword>
<dbReference type="STRING" id="194439.CT1156"/>
<dbReference type="Proteomes" id="UP000001007">
    <property type="component" value="Chromosome"/>
</dbReference>
<sequence>MITFKAFLSRRPLLDILVDRLRQSRLPRFSSHHSGIKHSFMGLINPDFQTLPELFTSVFSHFKGQPDKAPIARKINGAYSPISYDSLAEDCRHFAAYLKERGIEPGDRVAILSENRPGWYLADIAILSLGATDVPLYPSLPPNQIEYILNNCSAKGIIVSNMLQLGKILSIWPKLPELNMVIVMNKLDEPVEDVIDLSQAKTEGKKVLEAKPWLLDGIKSNPDDVATLIYTSGTTGLPKGVMLTHRNICENVKSCSTVIRIDQTDSSLSFLPLSHAYERTGGYYLMFACGARINLAESVETISLNISEAKPTIIFTVPRLFDRMKASILKSVTSEGGVKEKIFFWAVSTGEKYHKQLATGKVSPLLAVQHNLADKLVYSKIRKKFGGKLRYFVSGGAALPQKTGEFFQSIGITILEGFGLTETSPVTNVNRPEKVKFGTVGLPVKNVEVKIAPDGEIMLKGPNIMKGYWKDEAASAEVLRDGWLYTGDIGEVDSEGYLKITDRKKHIIVTSGGKNIAPLQIENLILDSPYVDQAMIVGEKRPFLIALIVPDFLKLRDFAAEHQIKASSTKELINTKEVIEVYEKLLKSISRQLATHEKVRKFLLLEEPFSIENGMMTPTLKLKRKEITTKFSAEIDNLYNTLNMVYNTE</sequence>
<dbReference type="SUPFAM" id="SSF56801">
    <property type="entry name" value="Acetyl-CoA synthetase-like"/>
    <property type="match status" value="1"/>
</dbReference>
<dbReference type="InterPro" id="IPR000873">
    <property type="entry name" value="AMP-dep_synth/lig_dom"/>
</dbReference>
<evidence type="ECO:0000256" key="1">
    <source>
        <dbReference type="ARBA" id="ARBA00022741"/>
    </source>
</evidence>
<dbReference type="GO" id="GO:0005524">
    <property type="term" value="F:ATP binding"/>
    <property type="evidence" value="ECO:0007669"/>
    <property type="project" value="UniProtKB-KW"/>
</dbReference>
<protein>
    <submittedName>
        <fullName evidence="5">Long-chain-fatty-acid--CoA ligase, putative</fullName>
        <ecNumber evidence="5">6.2.1.3</ecNumber>
    </submittedName>
</protein>
<dbReference type="PANTHER" id="PTHR43272:SF33">
    <property type="entry name" value="AMP-BINDING DOMAIN-CONTAINING PROTEIN-RELATED"/>
    <property type="match status" value="1"/>
</dbReference>
<dbReference type="OrthoDB" id="9803968at2"/>
<dbReference type="InterPro" id="IPR045851">
    <property type="entry name" value="AMP-bd_C_sf"/>
</dbReference>
<evidence type="ECO:0000256" key="3">
    <source>
        <dbReference type="ARBA" id="ARBA00024484"/>
    </source>
</evidence>
<dbReference type="Gene3D" id="3.30.300.30">
    <property type="match status" value="1"/>
</dbReference>
<comment type="catalytic activity">
    <reaction evidence="3">
        <text>a long-chain fatty acid + ATP + CoA = a long-chain fatty acyl-CoA + AMP + diphosphate</text>
        <dbReference type="Rhea" id="RHEA:15421"/>
        <dbReference type="ChEBI" id="CHEBI:30616"/>
        <dbReference type="ChEBI" id="CHEBI:33019"/>
        <dbReference type="ChEBI" id="CHEBI:57287"/>
        <dbReference type="ChEBI" id="CHEBI:57560"/>
        <dbReference type="ChEBI" id="CHEBI:83139"/>
        <dbReference type="ChEBI" id="CHEBI:456215"/>
        <dbReference type="EC" id="6.2.1.3"/>
    </reaction>
    <physiologicalReaction direction="left-to-right" evidence="3">
        <dbReference type="Rhea" id="RHEA:15422"/>
    </physiologicalReaction>
</comment>
<dbReference type="CDD" id="cd05907">
    <property type="entry name" value="VL_LC_FACS_like"/>
    <property type="match status" value="1"/>
</dbReference>
<evidence type="ECO:0000313" key="6">
    <source>
        <dbReference type="Proteomes" id="UP000001007"/>
    </source>
</evidence>
<dbReference type="PROSITE" id="PS00455">
    <property type="entry name" value="AMP_BINDING"/>
    <property type="match status" value="1"/>
</dbReference>
<dbReference type="PATRIC" id="fig|194439.7.peg.1053"/>
<dbReference type="GO" id="GO:0016020">
    <property type="term" value="C:membrane"/>
    <property type="evidence" value="ECO:0007669"/>
    <property type="project" value="TreeGrafter"/>
</dbReference>
<dbReference type="AlphaFoldDB" id="Q8KD98"/>
<dbReference type="KEGG" id="cte:CT1156"/>
<organism evidence="5 6">
    <name type="scientific">Chlorobaculum tepidum (strain ATCC 49652 / DSM 12025 / NBRC 103806 / TLS)</name>
    <name type="common">Chlorobium tepidum</name>
    <dbReference type="NCBI Taxonomy" id="194439"/>
    <lineage>
        <taxon>Bacteria</taxon>
        <taxon>Pseudomonadati</taxon>
        <taxon>Chlorobiota</taxon>
        <taxon>Chlorobiia</taxon>
        <taxon>Chlorobiales</taxon>
        <taxon>Chlorobiaceae</taxon>
        <taxon>Chlorobaculum</taxon>
    </lineage>
</organism>
<name>Q8KD98_CHLTE</name>
<dbReference type="eggNOG" id="COG1022">
    <property type="taxonomic scope" value="Bacteria"/>
</dbReference>
<dbReference type="PANTHER" id="PTHR43272">
    <property type="entry name" value="LONG-CHAIN-FATTY-ACID--COA LIGASE"/>
    <property type="match status" value="1"/>
</dbReference>
<dbReference type="EC" id="6.2.1.3" evidence="5"/>
<proteinExistence type="predicted"/>
<feature type="domain" description="AMP-dependent synthetase/ligase" evidence="4">
    <location>
        <begin position="63"/>
        <end position="469"/>
    </location>
</feature>
<evidence type="ECO:0000259" key="4">
    <source>
        <dbReference type="Pfam" id="PF00501"/>
    </source>
</evidence>
<evidence type="ECO:0000256" key="2">
    <source>
        <dbReference type="ARBA" id="ARBA00022840"/>
    </source>
</evidence>
<keyword evidence="6" id="KW-1185">Reference proteome</keyword>
<gene>
    <name evidence="5" type="ordered locus">CT1156</name>
</gene>
<accession>Q8KD98</accession>
<dbReference type="EMBL" id="AE006470">
    <property type="protein sequence ID" value="AAM72389.1"/>
    <property type="molecule type" value="Genomic_DNA"/>
</dbReference>
<dbReference type="EnsemblBacteria" id="AAM72389">
    <property type="protein sequence ID" value="AAM72389"/>
    <property type="gene ID" value="CT1156"/>
</dbReference>
<dbReference type="Pfam" id="PF23562">
    <property type="entry name" value="AMP-binding_C_3"/>
    <property type="match status" value="1"/>
</dbReference>
<evidence type="ECO:0000313" key="5">
    <source>
        <dbReference type="EMBL" id="AAM72389.1"/>
    </source>
</evidence>
<reference evidence="5 6" key="1">
    <citation type="journal article" date="2002" name="Proc. Natl. Acad. Sci. U.S.A.">
        <title>The complete genome sequence of Chlorobium tepidum TLS, a photosynthetic, anaerobic, green-sulfur bacterium.</title>
        <authorList>
            <person name="Eisen J.A."/>
            <person name="Nelson K.E."/>
            <person name="Paulsen I.T."/>
            <person name="Heidelberg J.F."/>
            <person name="Wu M."/>
            <person name="Dodson R.J."/>
            <person name="Deboy R."/>
            <person name="Gwinn M.L."/>
            <person name="Nelson W.C."/>
            <person name="Haft D.H."/>
            <person name="Hickey E.K."/>
            <person name="Peterson J.D."/>
            <person name="Durkin A.S."/>
            <person name="Kolonay J.L."/>
            <person name="Yang F."/>
            <person name="Holt I."/>
            <person name="Umayam L.A."/>
            <person name="Mason T."/>
            <person name="Brenner M."/>
            <person name="Shea T.P."/>
            <person name="Parksey D."/>
            <person name="Nierman W.C."/>
            <person name="Feldblyum T.V."/>
            <person name="Hansen C.L."/>
            <person name="Craven M.B."/>
            <person name="Radune D."/>
            <person name="Vamathevan J."/>
            <person name="Khouri H."/>
            <person name="White O."/>
            <person name="Gruber T.M."/>
            <person name="Ketchum K.A."/>
            <person name="Venter J.C."/>
            <person name="Tettelin H."/>
            <person name="Bryant D.A."/>
            <person name="Fraser C.M."/>
        </authorList>
    </citation>
    <scope>NUCLEOTIDE SEQUENCE [LARGE SCALE GENOMIC DNA]</scope>
    <source>
        <strain evidence="6">ATCC 49652 / DSM 12025 / NBRC 103806 / TLS</strain>
    </source>
</reference>
<dbReference type="InterPro" id="IPR020845">
    <property type="entry name" value="AMP-binding_CS"/>
</dbReference>
<dbReference type="HOGENOM" id="CLU_000022_45_5_10"/>
<keyword evidence="1" id="KW-0547">Nucleotide-binding</keyword>
<keyword evidence="2" id="KW-0067">ATP-binding</keyword>
<dbReference type="Pfam" id="PF00501">
    <property type="entry name" value="AMP-binding"/>
    <property type="match status" value="1"/>
</dbReference>